<dbReference type="InterPro" id="IPR011042">
    <property type="entry name" value="6-blade_b-propeller_TolB-like"/>
</dbReference>
<dbReference type="GO" id="GO:0004177">
    <property type="term" value="F:aminopeptidase activity"/>
    <property type="evidence" value="ECO:0007669"/>
    <property type="project" value="UniProtKB-KW"/>
</dbReference>
<keyword evidence="3" id="KW-0031">Aminopeptidase</keyword>
<sequence length="644" mass="71775">MSESREQDVQTTPFGSWPSDFSAEQIARGGKRLAQPLCRPEGIYWLEGRPEEGGRTALCRWRAGTVETLTPRGYSVRTRAQEYGGGAWCALDGDRRIFVEDSDQGLYLQQGREIQSLCVMPQCRFGDLQWDDHHQRVLAVREVVEEQAPEPRAELVSIDLSGRIQVLAQGADFYTAPRPSQDGRQLAWLEWDHPDMPWDRTRLMLAGIDEAGAVTKPTMVAGQHAEAIFQPEWHDDGRLYFVSDRADGWWNLHVWDGEAIQVITREAAEFGLPYWQFNMRSWGFVDDDTILAARSSQGFWSLQRIRAGQAKTLDEDWNSIQHLHCDHGQAVMLAGRPDHPLAVVRIDPERGPVEVIATASATPEQGAMVSQAEAIHFPTGEDETAHALFYPPTHPDHQGPSNERPPLLVKCHGGPTGATDAAYDPRIQYWTSRGFAVVDVNYRGSTGYGRPYRHRLYGGWGKLDVEDCQAVVRHLVAQDRVDPARCLISGSSAGGYTVLAALTFTDVFAAGASHYGIGDLAALDAATHKFESRYTQKLVGPWPETQAEWRARSPIHHVSRLKVPVIFFQGDEDKVVPPEQAQAMADALRAQGLPVAHVVFEGEGHGFRRAQNIRASLEMELDFYGRVLGFQPHGPAPSLRVDNL</sequence>
<proteinExistence type="predicted"/>
<dbReference type="Pfam" id="PF00326">
    <property type="entry name" value="Peptidase_S9"/>
    <property type="match status" value="1"/>
</dbReference>
<keyword evidence="3" id="KW-0378">Hydrolase</keyword>
<dbReference type="RefSeq" id="WP_253450035.1">
    <property type="nucleotide sequence ID" value="NZ_JALJYF010000002.1"/>
</dbReference>
<dbReference type="SUPFAM" id="SSF69322">
    <property type="entry name" value="Tricorn protease domain 2"/>
    <property type="match status" value="1"/>
</dbReference>
<reference evidence="3 4" key="1">
    <citation type="submission" date="2022-03" db="EMBL/GenBank/DDBJ databases">
        <title>Genomic Encyclopedia of Type Strains, Phase III (KMG-III): the genomes of soil and plant-associated and newly described type strains.</title>
        <authorList>
            <person name="Whitman W."/>
        </authorList>
    </citation>
    <scope>NUCLEOTIDE SEQUENCE [LARGE SCALE GENOMIC DNA]</scope>
    <source>
        <strain evidence="3 4">BSker1</strain>
    </source>
</reference>
<comment type="caution">
    <text evidence="3">The sequence shown here is derived from an EMBL/GenBank/DDBJ whole genome shotgun (WGS) entry which is preliminary data.</text>
</comment>
<dbReference type="InterPro" id="IPR029058">
    <property type="entry name" value="AB_hydrolase_fold"/>
</dbReference>
<name>A0ABT1GE80_9GAMM</name>
<dbReference type="InterPro" id="IPR001375">
    <property type="entry name" value="Peptidase_S9_cat"/>
</dbReference>
<dbReference type="PANTHER" id="PTHR43056:SF5">
    <property type="entry name" value="PEPTIDASE S9 PROLYL OLIGOPEPTIDASE CATALYTIC DOMAIN-CONTAINING PROTEIN"/>
    <property type="match status" value="1"/>
</dbReference>
<dbReference type="Proteomes" id="UP001523550">
    <property type="component" value="Unassembled WGS sequence"/>
</dbReference>
<dbReference type="Gene3D" id="3.40.50.1820">
    <property type="entry name" value="alpha/beta hydrolase"/>
    <property type="match status" value="1"/>
</dbReference>
<feature type="region of interest" description="Disordered" evidence="1">
    <location>
        <begin position="1"/>
        <end position="21"/>
    </location>
</feature>
<dbReference type="EMBL" id="JALJYF010000002">
    <property type="protein sequence ID" value="MCP1728257.1"/>
    <property type="molecule type" value="Genomic_DNA"/>
</dbReference>
<evidence type="ECO:0000259" key="2">
    <source>
        <dbReference type="Pfam" id="PF00326"/>
    </source>
</evidence>
<accession>A0ABT1GE80</accession>
<keyword evidence="3" id="KW-0645">Protease</keyword>
<keyword evidence="4" id="KW-1185">Reference proteome</keyword>
<dbReference type="InterPro" id="IPR050585">
    <property type="entry name" value="Xaa-Pro_dipeptidyl-ppase/CocE"/>
</dbReference>
<evidence type="ECO:0000313" key="3">
    <source>
        <dbReference type="EMBL" id="MCP1728257.1"/>
    </source>
</evidence>
<gene>
    <name evidence="3" type="ORF">J2T60_002257</name>
</gene>
<dbReference type="PANTHER" id="PTHR43056">
    <property type="entry name" value="PEPTIDASE S9 PROLYL OLIGOPEPTIDASE"/>
    <property type="match status" value="1"/>
</dbReference>
<evidence type="ECO:0000313" key="4">
    <source>
        <dbReference type="Proteomes" id="UP001523550"/>
    </source>
</evidence>
<evidence type="ECO:0000256" key="1">
    <source>
        <dbReference type="SAM" id="MobiDB-lite"/>
    </source>
</evidence>
<dbReference type="SUPFAM" id="SSF53474">
    <property type="entry name" value="alpha/beta-Hydrolases"/>
    <property type="match status" value="1"/>
</dbReference>
<feature type="domain" description="Peptidase S9 prolyl oligopeptidase catalytic" evidence="2">
    <location>
        <begin position="423"/>
        <end position="629"/>
    </location>
</feature>
<protein>
    <submittedName>
        <fullName evidence="3">Dipeptidyl aminopeptidase/acylaminoacyl peptidase</fullName>
    </submittedName>
</protein>
<organism evidence="3 4">
    <name type="scientific">Natronospira proteinivora</name>
    <dbReference type="NCBI Taxonomy" id="1807133"/>
    <lineage>
        <taxon>Bacteria</taxon>
        <taxon>Pseudomonadati</taxon>
        <taxon>Pseudomonadota</taxon>
        <taxon>Gammaproteobacteria</taxon>
        <taxon>Natronospirales</taxon>
        <taxon>Natronospiraceae</taxon>
        <taxon>Natronospira</taxon>
    </lineage>
</organism>
<dbReference type="Gene3D" id="2.120.10.30">
    <property type="entry name" value="TolB, C-terminal domain"/>
    <property type="match status" value="1"/>
</dbReference>